<dbReference type="FunFam" id="3.10.20.810:FF:000001">
    <property type="entry name" value="Histidine biosynthesis bifunctional protein HisIE"/>
    <property type="match status" value="1"/>
</dbReference>
<comment type="similarity">
    <text evidence="11">Belongs to the PRA-CH family.</text>
</comment>
<dbReference type="NCBIfam" id="NF000768">
    <property type="entry name" value="PRK00051.1"/>
    <property type="match status" value="1"/>
</dbReference>
<dbReference type="Gene3D" id="4.10.80.70">
    <property type="match status" value="1"/>
</dbReference>
<dbReference type="OrthoDB" id="9795769at2"/>
<evidence type="ECO:0000256" key="5">
    <source>
        <dbReference type="ARBA" id="ARBA00007731"/>
    </source>
</evidence>
<accession>A0A1U9KN06</accession>
<comment type="cofactor">
    <cofactor evidence="11">
        <name>Mg(2+)</name>
        <dbReference type="ChEBI" id="CHEBI:18420"/>
    </cofactor>
    <text evidence="11">Binds 1 Mg(2+) ion per subunit.</text>
</comment>
<comment type="subcellular location">
    <subcellularLocation>
        <location evidence="11">Cytoplasm</location>
    </subcellularLocation>
</comment>
<keyword evidence="11" id="KW-0479">Metal-binding</keyword>
<keyword evidence="11" id="KW-0862">Zinc</keyword>
<dbReference type="EMBL" id="CP014691">
    <property type="protein sequence ID" value="AQS87177.1"/>
    <property type="molecule type" value="Genomic_DNA"/>
</dbReference>
<feature type="binding site" evidence="11">
    <location>
        <position position="87"/>
    </location>
    <ligand>
        <name>Mg(2+)</name>
        <dbReference type="ChEBI" id="CHEBI:18420"/>
    </ligand>
</feature>
<feature type="binding site" evidence="11">
    <location>
        <position position="88"/>
    </location>
    <ligand>
        <name>Zn(2+)</name>
        <dbReference type="ChEBI" id="CHEBI:29105"/>
        <note>ligand shared between dimeric partners</note>
    </ligand>
</feature>
<sequence length="140" mass="15033">MSYRPPNSASIAPILDSVRFNSDGLIAAIAQSADDGAVLMLAWMNHAALAETIATGQACYFSRSRDTLWRKGETSGQRQKIVDIRLDCDSDAVLLIVDQTGVACHTGRRSCFYKSVGPDGLQDTEAPRIAPETLYAATGP</sequence>
<evidence type="ECO:0000256" key="7">
    <source>
        <dbReference type="ARBA" id="ARBA00022490"/>
    </source>
</evidence>
<comment type="similarity">
    <text evidence="5">In the C-terminal section; belongs to the PRA-PH family.</text>
</comment>
<keyword evidence="9 11" id="KW-0378">Hydrolase</keyword>
<feature type="binding site" evidence="11">
    <location>
        <position position="89"/>
    </location>
    <ligand>
        <name>Mg(2+)</name>
        <dbReference type="ChEBI" id="CHEBI:18420"/>
    </ligand>
</feature>
<evidence type="ECO:0000256" key="8">
    <source>
        <dbReference type="ARBA" id="ARBA00022605"/>
    </source>
</evidence>
<keyword evidence="13" id="KW-1185">Reference proteome</keyword>
<dbReference type="InterPro" id="IPR038019">
    <property type="entry name" value="PRib_AMP_CycHydrolase_sf"/>
</dbReference>
<name>A0A1U9KN06_9PROT</name>
<gene>
    <name evidence="11" type="primary">hisI</name>
    <name evidence="12" type="ORF">A0U93_03630</name>
</gene>
<comment type="catalytic activity">
    <reaction evidence="2">
        <text>1-(5-phospho-beta-D-ribosyl)-ATP + H2O = 1-(5-phospho-beta-D-ribosyl)-5'-AMP + diphosphate + H(+)</text>
        <dbReference type="Rhea" id="RHEA:22828"/>
        <dbReference type="ChEBI" id="CHEBI:15377"/>
        <dbReference type="ChEBI" id="CHEBI:15378"/>
        <dbReference type="ChEBI" id="CHEBI:33019"/>
        <dbReference type="ChEBI" id="CHEBI:59457"/>
        <dbReference type="ChEBI" id="CHEBI:73183"/>
        <dbReference type="EC" id="3.6.1.31"/>
    </reaction>
</comment>
<dbReference type="GO" id="GO:0004635">
    <property type="term" value="F:phosphoribosyl-AMP cyclohydrolase activity"/>
    <property type="evidence" value="ECO:0007669"/>
    <property type="project" value="UniProtKB-UniRule"/>
</dbReference>
<evidence type="ECO:0000256" key="4">
    <source>
        <dbReference type="ARBA" id="ARBA00005204"/>
    </source>
</evidence>
<comment type="subunit">
    <text evidence="11">Homodimer.</text>
</comment>
<organism evidence="12 13">
    <name type="scientific">Neoasaia chiangmaiensis</name>
    <dbReference type="NCBI Taxonomy" id="320497"/>
    <lineage>
        <taxon>Bacteria</taxon>
        <taxon>Pseudomonadati</taxon>
        <taxon>Pseudomonadota</taxon>
        <taxon>Alphaproteobacteria</taxon>
        <taxon>Acetobacterales</taxon>
        <taxon>Acetobacteraceae</taxon>
        <taxon>Neoasaia</taxon>
    </lineage>
</organism>
<dbReference type="InterPro" id="IPR002496">
    <property type="entry name" value="PRib_AMP_CycHydrolase_dom"/>
</dbReference>
<comment type="similarity">
    <text evidence="6">In the N-terminal section; belongs to the PRA-CH family.</text>
</comment>
<comment type="cofactor">
    <cofactor evidence="11">
        <name>Zn(2+)</name>
        <dbReference type="ChEBI" id="CHEBI:29105"/>
    </cofactor>
    <text evidence="11">Binds 1 zinc ion per subunit.</text>
</comment>
<evidence type="ECO:0000256" key="11">
    <source>
        <dbReference type="HAMAP-Rule" id="MF_01021"/>
    </source>
</evidence>
<dbReference type="GO" id="GO:0005737">
    <property type="term" value="C:cytoplasm"/>
    <property type="evidence" value="ECO:0007669"/>
    <property type="project" value="UniProtKB-SubCell"/>
</dbReference>
<keyword evidence="11" id="KW-0460">Magnesium</keyword>
<dbReference type="GO" id="GO:0004636">
    <property type="term" value="F:phosphoribosyl-ATP diphosphatase activity"/>
    <property type="evidence" value="ECO:0007669"/>
    <property type="project" value="UniProtKB-EC"/>
</dbReference>
<feature type="binding site" evidence="11">
    <location>
        <position position="91"/>
    </location>
    <ligand>
        <name>Mg(2+)</name>
        <dbReference type="ChEBI" id="CHEBI:18420"/>
    </ligand>
</feature>
<dbReference type="STRING" id="320497.A0U93_03630"/>
<comment type="catalytic activity">
    <reaction evidence="1 11">
        <text>1-(5-phospho-beta-D-ribosyl)-5'-AMP + H2O = 1-(5-phospho-beta-D-ribosyl)-5-[(5-phospho-beta-D-ribosylamino)methylideneamino]imidazole-4-carboxamide</text>
        <dbReference type="Rhea" id="RHEA:20049"/>
        <dbReference type="ChEBI" id="CHEBI:15377"/>
        <dbReference type="ChEBI" id="CHEBI:58435"/>
        <dbReference type="ChEBI" id="CHEBI:59457"/>
        <dbReference type="EC" id="3.5.4.19"/>
    </reaction>
</comment>
<dbReference type="Gene3D" id="3.10.20.810">
    <property type="entry name" value="Phosphoribosyl-AMP cyclohydrolase"/>
    <property type="match status" value="1"/>
</dbReference>
<feature type="binding site" evidence="11">
    <location>
        <position position="104"/>
    </location>
    <ligand>
        <name>Zn(2+)</name>
        <dbReference type="ChEBI" id="CHEBI:29105"/>
        <note>ligand shared between dimeric partners</note>
    </ligand>
</feature>
<dbReference type="Proteomes" id="UP000188604">
    <property type="component" value="Chromosome"/>
</dbReference>
<keyword evidence="8 11" id="KW-0028">Amino-acid biosynthesis</keyword>
<evidence type="ECO:0000256" key="3">
    <source>
        <dbReference type="ARBA" id="ARBA00005169"/>
    </source>
</evidence>
<keyword evidence="10 11" id="KW-0368">Histidine biosynthesis</keyword>
<comment type="pathway">
    <text evidence="4">Amino-acid biosynthesis; L-histidine biosynthesis; L-histidine from 5-phospho-alpha-D-ribose 1-diphosphate: step 2/9.</text>
</comment>
<evidence type="ECO:0000256" key="2">
    <source>
        <dbReference type="ARBA" id="ARBA00001460"/>
    </source>
</evidence>
<evidence type="ECO:0000256" key="9">
    <source>
        <dbReference type="ARBA" id="ARBA00022801"/>
    </source>
</evidence>
<protein>
    <recommendedName>
        <fullName evidence="11">Phosphoribosyl-AMP cyclohydrolase</fullName>
        <shortName evidence="11">PRA-CH</shortName>
        <ecNumber evidence="11">3.5.4.19</ecNumber>
    </recommendedName>
</protein>
<reference evidence="12 13" key="1">
    <citation type="submission" date="2016-03" db="EMBL/GenBank/DDBJ databases">
        <title>Acetic acid bacteria sequencing.</title>
        <authorList>
            <person name="Brandt J."/>
            <person name="Jakob F."/>
            <person name="Vogel R.F."/>
        </authorList>
    </citation>
    <scope>NUCLEOTIDE SEQUENCE [LARGE SCALE GENOMIC DNA]</scope>
    <source>
        <strain evidence="12 13">NBRC 101099</strain>
    </source>
</reference>
<evidence type="ECO:0000256" key="10">
    <source>
        <dbReference type="ARBA" id="ARBA00023102"/>
    </source>
</evidence>
<dbReference type="GO" id="GO:0000287">
    <property type="term" value="F:magnesium ion binding"/>
    <property type="evidence" value="ECO:0007669"/>
    <property type="project" value="UniProtKB-UniRule"/>
</dbReference>
<dbReference type="InterPro" id="IPR026660">
    <property type="entry name" value="PRA-CH"/>
</dbReference>
<dbReference type="GO" id="GO:0000105">
    <property type="term" value="P:L-histidine biosynthetic process"/>
    <property type="evidence" value="ECO:0007669"/>
    <property type="project" value="UniProtKB-UniRule"/>
</dbReference>
<dbReference type="SUPFAM" id="SSF141734">
    <property type="entry name" value="HisI-like"/>
    <property type="match status" value="1"/>
</dbReference>
<feature type="binding site" evidence="11">
    <location>
        <position position="111"/>
    </location>
    <ligand>
        <name>Zn(2+)</name>
        <dbReference type="ChEBI" id="CHEBI:29105"/>
        <note>ligand shared between dimeric partners</note>
    </ligand>
</feature>
<comment type="pathway">
    <text evidence="3 11">Amino-acid biosynthesis; L-histidine biosynthesis; L-histidine from 5-phospho-alpha-D-ribose 1-diphosphate: step 3/9.</text>
</comment>
<dbReference type="RefSeq" id="WP_077806149.1">
    <property type="nucleotide sequence ID" value="NZ_BJXS01000008.1"/>
</dbReference>
<evidence type="ECO:0000256" key="6">
    <source>
        <dbReference type="ARBA" id="ARBA00008299"/>
    </source>
</evidence>
<dbReference type="HAMAP" id="MF_01021">
    <property type="entry name" value="HisI"/>
    <property type="match status" value="1"/>
</dbReference>
<dbReference type="KEGG" id="nch:A0U93_03630"/>
<evidence type="ECO:0000313" key="12">
    <source>
        <dbReference type="EMBL" id="AQS87177.1"/>
    </source>
</evidence>
<dbReference type="PANTHER" id="PTHR42945">
    <property type="entry name" value="HISTIDINE BIOSYNTHESIS BIFUNCTIONAL PROTEIN"/>
    <property type="match status" value="1"/>
</dbReference>
<proteinExistence type="inferred from homology"/>
<dbReference type="Pfam" id="PF01502">
    <property type="entry name" value="PRA-CH"/>
    <property type="match status" value="1"/>
</dbReference>
<dbReference type="GO" id="GO:0008270">
    <property type="term" value="F:zinc ion binding"/>
    <property type="evidence" value="ECO:0007669"/>
    <property type="project" value="UniProtKB-UniRule"/>
</dbReference>
<comment type="function">
    <text evidence="11">Catalyzes the hydrolysis of the adenine ring of phosphoribosyl-AMP.</text>
</comment>
<evidence type="ECO:0000313" key="13">
    <source>
        <dbReference type="Proteomes" id="UP000188604"/>
    </source>
</evidence>
<keyword evidence="7 11" id="KW-0963">Cytoplasm</keyword>
<dbReference type="UniPathway" id="UPA00031">
    <property type="reaction ID" value="UER00008"/>
</dbReference>
<dbReference type="AlphaFoldDB" id="A0A1U9KN06"/>
<evidence type="ECO:0000256" key="1">
    <source>
        <dbReference type="ARBA" id="ARBA00000024"/>
    </source>
</evidence>
<dbReference type="PANTHER" id="PTHR42945:SF1">
    <property type="entry name" value="HISTIDINE BIOSYNTHESIS BIFUNCTIONAL PROTEIN HIS7"/>
    <property type="match status" value="1"/>
</dbReference>
<dbReference type="EC" id="3.5.4.19" evidence="11"/>